<dbReference type="EMBL" id="VTES01000006">
    <property type="protein sequence ID" value="TYS60638.1"/>
    <property type="molecule type" value="Genomic_DNA"/>
</dbReference>
<evidence type="ECO:0000313" key="1">
    <source>
        <dbReference type="EMBL" id="TYS60638.1"/>
    </source>
</evidence>
<proteinExistence type="predicted"/>
<sequence>MQKKLPVHISPGFETECYHNVRLSILFSQANLRTWILSHFVNLVIQSSVPDRFPMVRFEEHLDVYHDILEEKPLNPSKSIITSVCQAIESGSWVLLFLNWRNLDCSDHFGSSVDLIHECLIYGYDDERSEFDILAFDVNGQSYGRAKLSYEECEREFSLIYKEKNLTHQWFAYYGFPAVSIRLKKTADVEMDNKKIFFALDRGKIPSAIKDGNINWFAAGGYVSEALGNYVLQVSDGRPLPSEEYPLWNISNYKLILHNKLMIEKIDSLLNKSDPAKHKILDRIKKFYLRRRNLLLKVTAYTKKFQKNGQKPLLLEISKTYKNVFECEKRANPIFMEYLVQEKLNEF</sequence>
<accession>A0A5D4SEK7</accession>
<protein>
    <submittedName>
        <fullName evidence="1">Uncharacterized protein</fullName>
    </submittedName>
</protein>
<organism evidence="1 2">
    <name type="scientific">Bacillus infantis</name>
    <dbReference type="NCBI Taxonomy" id="324767"/>
    <lineage>
        <taxon>Bacteria</taxon>
        <taxon>Bacillati</taxon>
        <taxon>Bacillota</taxon>
        <taxon>Bacilli</taxon>
        <taxon>Bacillales</taxon>
        <taxon>Bacillaceae</taxon>
        <taxon>Bacillus</taxon>
    </lineage>
</organism>
<dbReference type="RefSeq" id="WP_148950785.1">
    <property type="nucleotide sequence ID" value="NZ_VTES01000006.1"/>
</dbReference>
<reference evidence="1 2" key="1">
    <citation type="submission" date="2019-08" db="EMBL/GenBank/DDBJ databases">
        <title>Bacillus genomes from the desert of Cuatro Cienegas, Coahuila.</title>
        <authorList>
            <person name="Olmedo-Alvarez G."/>
        </authorList>
    </citation>
    <scope>NUCLEOTIDE SEQUENCE [LARGE SCALE GENOMIC DNA]</scope>
    <source>
        <strain evidence="1 2">CH37_1T</strain>
    </source>
</reference>
<comment type="caution">
    <text evidence="1">The sequence shown here is derived from an EMBL/GenBank/DDBJ whole genome shotgun (WGS) entry which is preliminary data.</text>
</comment>
<dbReference type="Proteomes" id="UP000323732">
    <property type="component" value="Unassembled WGS sequence"/>
</dbReference>
<dbReference type="AlphaFoldDB" id="A0A5D4SEK7"/>
<name>A0A5D4SEK7_9BACI</name>
<gene>
    <name evidence="1" type="ORF">FZD47_20740</name>
</gene>
<evidence type="ECO:0000313" key="2">
    <source>
        <dbReference type="Proteomes" id="UP000323732"/>
    </source>
</evidence>